<keyword evidence="3" id="KW-1185">Reference proteome</keyword>
<evidence type="ECO:0000313" key="2">
    <source>
        <dbReference type="EMBL" id="MBR7830066.1"/>
    </source>
</evidence>
<protein>
    <submittedName>
        <fullName evidence="2">Uncharacterized protein</fullName>
    </submittedName>
</protein>
<gene>
    <name evidence="2" type="ORF">KDK95_27435</name>
</gene>
<comment type="caution">
    <text evidence="2">The sequence shown here is derived from an EMBL/GenBank/DDBJ whole genome shotgun (WGS) entry which is preliminary data.</text>
</comment>
<organism evidence="2 3">
    <name type="scientific">Actinospica acidithermotolerans</name>
    <dbReference type="NCBI Taxonomy" id="2828514"/>
    <lineage>
        <taxon>Bacteria</taxon>
        <taxon>Bacillati</taxon>
        <taxon>Actinomycetota</taxon>
        <taxon>Actinomycetes</taxon>
        <taxon>Catenulisporales</taxon>
        <taxon>Actinospicaceae</taxon>
        <taxon>Actinospica</taxon>
    </lineage>
</organism>
<reference evidence="2" key="1">
    <citation type="submission" date="2021-04" db="EMBL/GenBank/DDBJ databases">
        <title>Genome based classification of Actinospica acidithermotolerans sp. nov., an actinobacterium isolated from an Indonesian hot spring.</title>
        <authorList>
            <person name="Kusuma A.B."/>
            <person name="Putra K.E."/>
            <person name="Nafisah S."/>
            <person name="Loh J."/>
            <person name="Nouioui I."/>
            <person name="Goodfellow M."/>
        </authorList>
    </citation>
    <scope>NUCLEOTIDE SEQUENCE</scope>
    <source>
        <strain evidence="2">MGRD01-02</strain>
    </source>
</reference>
<name>A0A941IP36_9ACTN</name>
<dbReference type="AlphaFoldDB" id="A0A941IP36"/>
<evidence type="ECO:0000256" key="1">
    <source>
        <dbReference type="SAM" id="Phobius"/>
    </source>
</evidence>
<sequence length="54" mass="5126">MRANLLPAAGVGAILGLLAAHEGSGPGAAVVVGVVGCALVLGMIALKDLFTRGG</sequence>
<keyword evidence="1" id="KW-0472">Membrane</keyword>
<dbReference type="EMBL" id="JAGSOH010000112">
    <property type="protein sequence ID" value="MBR7830066.1"/>
    <property type="molecule type" value="Genomic_DNA"/>
</dbReference>
<accession>A0A941IP36</accession>
<feature type="transmembrane region" description="Helical" evidence="1">
    <location>
        <begin position="29"/>
        <end position="46"/>
    </location>
</feature>
<dbReference type="Proteomes" id="UP000676325">
    <property type="component" value="Unassembled WGS sequence"/>
</dbReference>
<proteinExistence type="predicted"/>
<keyword evidence="1" id="KW-0812">Transmembrane</keyword>
<evidence type="ECO:0000313" key="3">
    <source>
        <dbReference type="Proteomes" id="UP000676325"/>
    </source>
</evidence>
<keyword evidence="1" id="KW-1133">Transmembrane helix</keyword>
<dbReference type="RefSeq" id="WP_212521195.1">
    <property type="nucleotide sequence ID" value="NZ_JAGSOH010000112.1"/>
</dbReference>